<dbReference type="Proteomes" id="UP001163046">
    <property type="component" value="Unassembled WGS sequence"/>
</dbReference>
<dbReference type="EMBL" id="MU825403">
    <property type="protein sequence ID" value="KAJ7391996.1"/>
    <property type="molecule type" value="Genomic_DNA"/>
</dbReference>
<evidence type="ECO:0008006" key="4">
    <source>
        <dbReference type="Google" id="ProtNLM"/>
    </source>
</evidence>
<organism evidence="2 3">
    <name type="scientific">Desmophyllum pertusum</name>
    <dbReference type="NCBI Taxonomy" id="174260"/>
    <lineage>
        <taxon>Eukaryota</taxon>
        <taxon>Metazoa</taxon>
        <taxon>Cnidaria</taxon>
        <taxon>Anthozoa</taxon>
        <taxon>Hexacorallia</taxon>
        <taxon>Scleractinia</taxon>
        <taxon>Caryophylliina</taxon>
        <taxon>Caryophylliidae</taxon>
        <taxon>Desmophyllum</taxon>
    </lineage>
</organism>
<gene>
    <name evidence="2" type="ORF">OS493_014929</name>
</gene>
<evidence type="ECO:0000313" key="2">
    <source>
        <dbReference type="EMBL" id="KAJ7391996.1"/>
    </source>
</evidence>
<keyword evidence="3" id="KW-1185">Reference proteome</keyword>
<feature type="non-terminal residue" evidence="2">
    <location>
        <position position="1"/>
    </location>
</feature>
<accession>A0A9X0A210</accession>
<feature type="non-terminal residue" evidence="2">
    <location>
        <position position="64"/>
    </location>
</feature>
<dbReference type="AlphaFoldDB" id="A0A9X0A210"/>
<sequence>QHIKVEALLVIQILLVPTCCQETGQYECIPHSELLSGSCHSRSECVSGTQHVPYTSAAEAAETL</sequence>
<keyword evidence="1" id="KW-0732">Signal</keyword>
<protein>
    <recommendedName>
        <fullName evidence="4">Albumin 1</fullName>
    </recommendedName>
</protein>
<evidence type="ECO:0000313" key="3">
    <source>
        <dbReference type="Proteomes" id="UP001163046"/>
    </source>
</evidence>
<comment type="caution">
    <text evidence="2">The sequence shown here is derived from an EMBL/GenBank/DDBJ whole genome shotgun (WGS) entry which is preliminary data.</text>
</comment>
<feature type="chain" id="PRO_5040963766" description="Albumin 1" evidence="1">
    <location>
        <begin position="21"/>
        <end position="64"/>
    </location>
</feature>
<reference evidence="2" key="1">
    <citation type="submission" date="2023-01" db="EMBL/GenBank/DDBJ databases">
        <title>Genome assembly of the deep-sea coral Lophelia pertusa.</title>
        <authorList>
            <person name="Herrera S."/>
            <person name="Cordes E."/>
        </authorList>
    </citation>
    <scope>NUCLEOTIDE SEQUENCE</scope>
    <source>
        <strain evidence="2">USNM1676648</strain>
        <tissue evidence="2">Polyp</tissue>
    </source>
</reference>
<name>A0A9X0A210_9CNID</name>
<evidence type="ECO:0000256" key="1">
    <source>
        <dbReference type="SAM" id="SignalP"/>
    </source>
</evidence>
<feature type="signal peptide" evidence="1">
    <location>
        <begin position="1"/>
        <end position="20"/>
    </location>
</feature>
<proteinExistence type="predicted"/>